<feature type="transmembrane region" description="Helical" evidence="5">
    <location>
        <begin position="175"/>
        <end position="195"/>
    </location>
</feature>
<feature type="transmembrane region" description="Helical" evidence="5">
    <location>
        <begin position="201"/>
        <end position="222"/>
    </location>
</feature>
<evidence type="ECO:0000256" key="2">
    <source>
        <dbReference type="ARBA" id="ARBA00022692"/>
    </source>
</evidence>
<dbReference type="InterPro" id="IPR011701">
    <property type="entry name" value="MFS"/>
</dbReference>
<dbReference type="EMBL" id="JAPZBO010000005">
    <property type="protein sequence ID" value="KAJ5316081.1"/>
    <property type="molecule type" value="Genomic_DNA"/>
</dbReference>
<keyword evidence="2 5" id="KW-0812">Transmembrane</keyword>
<organism evidence="7 8">
    <name type="scientific">Penicillium atrosanguineum</name>
    <dbReference type="NCBI Taxonomy" id="1132637"/>
    <lineage>
        <taxon>Eukaryota</taxon>
        <taxon>Fungi</taxon>
        <taxon>Dikarya</taxon>
        <taxon>Ascomycota</taxon>
        <taxon>Pezizomycotina</taxon>
        <taxon>Eurotiomycetes</taxon>
        <taxon>Eurotiomycetidae</taxon>
        <taxon>Eurotiales</taxon>
        <taxon>Aspergillaceae</taxon>
        <taxon>Penicillium</taxon>
    </lineage>
</organism>
<feature type="domain" description="Major facilitator superfamily (MFS) profile" evidence="6">
    <location>
        <begin position="21"/>
        <end position="467"/>
    </location>
</feature>
<feature type="transmembrane region" description="Helical" evidence="5">
    <location>
        <begin position="374"/>
        <end position="394"/>
    </location>
</feature>
<keyword evidence="8" id="KW-1185">Reference proteome</keyword>
<feature type="transmembrane region" description="Helical" evidence="5">
    <location>
        <begin position="320"/>
        <end position="338"/>
    </location>
</feature>
<evidence type="ECO:0000259" key="6">
    <source>
        <dbReference type="PROSITE" id="PS50850"/>
    </source>
</evidence>
<feature type="transmembrane region" description="Helical" evidence="5">
    <location>
        <begin position="21"/>
        <end position="39"/>
    </location>
</feature>
<sequence>MLEEASPLLGGQQKATPKWVSIYWLSTVVFCLSTAGSILNVPLTQLIEDNICSRYAQQGTPTERHCKTDDIQSELAYLNGNLSLVEAVVGLFVAFPFGVLADRVGRKPVMILSVIGASLALAWELAVIAFPKIVRVQAILAGPLFTVVGGGNTVLLANLYSIASDLVTQSDRASAFFLMAFSSLAGASLGPALSVKLMETFSPWVAAFASFFVNLIALIPLFSIPETLSILKPASTTANDNIGSEESHPNTFKFCLSQSFQLLIVSFASLKSYSIILVLATFLTVAPEILGTSQFMAQYISKRFGLSLARTGYLLTLRGVIHMVVLLFILPLLSKLLLQYRNPAVKDLILARASVAFAAVGALCMAAPQIGMVMVGLAVHSLGSGLTALCRSLATSYVAPQDTSKLNTAIGIVETTGSLLAGPALAWLFETGMRLGGMSLGLPYFGLAGSFVFCLIDLLFVQIPSSEGASASD</sequence>
<dbReference type="GO" id="GO:0016020">
    <property type="term" value="C:membrane"/>
    <property type="evidence" value="ECO:0007669"/>
    <property type="project" value="UniProtKB-SubCell"/>
</dbReference>
<evidence type="ECO:0000256" key="4">
    <source>
        <dbReference type="ARBA" id="ARBA00023136"/>
    </source>
</evidence>
<feature type="transmembrane region" description="Helical" evidence="5">
    <location>
        <begin position="262"/>
        <end position="286"/>
    </location>
</feature>
<comment type="caution">
    <text evidence="7">The sequence shown here is derived from an EMBL/GenBank/DDBJ whole genome shotgun (WGS) entry which is preliminary data.</text>
</comment>
<dbReference type="Gene3D" id="1.20.1250.20">
    <property type="entry name" value="MFS general substrate transporter like domains"/>
    <property type="match status" value="1"/>
</dbReference>
<dbReference type="GO" id="GO:0022857">
    <property type="term" value="F:transmembrane transporter activity"/>
    <property type="evidence" value="ECO:0007669"/>
    <property type="project" value="InterPro"/>
</dbReference>
<dbReference type="InterPro" id="IPR036259">
    <property type="entry name" value="MFS_trans_sf"/>
</dbReference>
<proteinExistence type="predicted"/>
<name>A0A9W9PX26_9EURO</name>
<feature type="transmembrane region" description="Helical" evidence="5">
    <location>
        <begin position="136"/>
        <end position="163"/>
    </location>
</feature>
<gene>
    <name evidence="7" type="ORF">N7476_006388</name>
</gene>
<feature type="transmembrane region" description="Helical" evidence="5">
    <location>
        <begin position="406"/>
        <end position="429"/>
    </location>
</feature>
<keyword evidence="4 5" id="KW-0472">Membrane</keyword>
<feature type="transmembrane region" description="Helical" evidence="5">
    <location>
        <begin position="441"/>
        <end position="461"/>
    </location>
</feature>
<keyword evidence="3 5" id="KW-1133">Transmembrane helix</keyword>
<dbReference type="PANTHER" id="PTHR23507:SF1">
    <property type="entry name" value="FI18259P1-RELATED"/>
    <property type="match status" value="1"/>
</dbReference>
<protein>
    <recommendedName>
        <fullName evidence="6">Major facilitator superfamily (MFS) profile domain-containing protein</fullName>
    </recommendedName>
</protein>
<dbReference type="InterPro" id="IPR020846">
    <property type="entry name" value="MFS_dom"/>
</dbReference>
<accession>A0A9W9PX26</accession>
<dbReference type="Proteomes" id="UP001147746">
    <property type="component" value="Unassembled WGS sequence"/>
</dbReference>
<comment type="subcellular location">
    <subcellularLocation>
        <location evidence="1">Membrane</location>
        <topology evidence="1">Multi-pass membrane protein</topology>
    </subcellularLocation>
</comment>
<evidence type="ECO:0000256" key="1">
    <source>
        <dbReference type="ARBA" id="ARBA00004141"/>
    </source>
</evidence>
<reference evidence="7" key="1">
    <citation type="submission" date="2022-12" db="EMBL/GenBank/DDBJ databases">
        <authorList>
            <person name="Petersen C."/>
        </authorList>
    </citation>
    <scope>NUCLEOTIDE SEQUENCE</scope>
    <source>
        <strain evidence="7">IBT 21472</strain>
    </source>
</reference>
<dbReference type="Pfam" id="PF07690">
    <property type="entry name" value="MFS_1"/>
    <property type="match status" value="1"/>
</dbReference>
<dbReference type="PANTHER" id="PTHR23507">
    <property type="entry name" value="ZGC:174356"/>
    <property type="match status" value="1"/>
</dbReference>
<evidence type="ECO:0000256" key="3">
    <source>
        <dbReference type="ARBA" id="ARBA00022989"/>
    </source>
</evidence>
<feature type="transmembrane region" description="Helical" evidence="5">
    <location>
        <begin position="350"/>
        <end position="368"/>
    </location>
</feature>
<evidence type="ECO:0000256" key="5">
    <source>
        <dbReference type="SAM" id="Phobius"/>
    </source>
</evidence>
<reference evidence="7" key="2">
    <citation type="journal article" date="2023" name="IMA Fungus">
        <title>Comparative genomic study of the Penicillium genus elucidates a diverse pangenome and 15 lateral gene transfer events.</title>
        <authorList>
            <person name="Petersen C."/>
            <person name="Sorensen T."/>
            <person name="Nielsen M.R."/>
            <person name="Sondergaard T.E."/>
            <person name="Sorensen J.L."/>
            <person name="Fitzpatrick D.A."/>
            <person name="Frisvad J.C."/>
            <person name="Nielsen K.L."/>
        </authorList>
    </citation>
    <scope>NUCLEOTIDE SEQUENCE</scope>
    <source>
        <strain evidence="7">IBT 21472</strain>
    </source>
</reference>
<dbReference type="SUPFAM" id="SSF103473">
    <property type="entry name" value="MFS general substrate transporter"/>
    <property type="match status" value="1"/>
</dbReference>
<dbReference type="AlphaFoldDB" id="A0A9W9PX26"/>
<evidence type="ECO:0000313" key="7">
    <source>
        <dbReference type="EMBL" id="KAJ5316081.1"/>
    </source>
</evidence>
<feature type="transmembrane region" description="Helical" evidence="5">
    <location>
        <begin position="82"/>
        <end position="101"/>
    </location>
</feature>
<feature type="transmembrane region" description="Helical" evidence="5">
    <location>
        <begin position="108"/>
        <end position="130"/>
    </location>
</feature>
<evidence type="ECO:0000313" key="8">
    <source>
        <dbReference type="Proteomes" id="UP001147746"/>
    </source>
</evidence>
<dbReference type="PROSITE" id="PS50850">
    <property type="entry name" value="MFS"/>
    <property type="match status" value="1"/>
</dbReference>